<feature type="compositionally biased region" description="Gly residues" evidence="1">
    <location>
        <begin position="26"/>
        <end position="40"/>
    </location>
</feature>
<feature type="region of interest" description="Disordered" evidence="1">
    <location>
        <begin position="107"/>
        <end position="148"/>
    </location>
</feature>
<proteinExistence type="predicted"/>
<sequence length="180" mass="17990">MLVTLGEGDDNAVAAGNQRRGAIGTSSGGGGGGGGGGSSSGSGAATSTGSDAMGRARGAAAVAGTALSHPAAEVRYLGLRITRVLLASPAGRAQALGSAKLTRAMREAAAGATEDSHSSMDASSPPQSQSAAPVAKGNTDASGLDDFQRQLAMMTREMDIYRCCLDARRRGQRERTKPKP</sequence>
<name>A0A7S0XCD0_9CHLO</name>
<feature type="compositionally biased region" description="Low complexity" evidence="1">
    <location>
        <begin position="119"/>
        <end position="133"/>
    </location>
</feature>
<organism evidence="2">
    <name type="scientific">Mantoniella antarctica</name>
    <dbReference type="NCBI Taxonomy" id="81844"/>
    <lineage>
        <taxon>Eukaryota</taxon>
        <taxon>Viridiplantae</taxon>
        <taxon>Chlorophyta</taxon>
        <taxon>Mamiellophyceae</taxon>
        <taxon>Mamiellales</taxon>
        <taxon>Mamiellaceae</taxon>
        <taxon>Mantoniella</taxon>
    </lineage>
</organism>
<evidence type="ECO:0000256" key="1">
    <source>
        <dbReference type="SAM" id="MobiDB-lite"/>
    </source>
</evidence>
<reference evidence="2" key="1">
    <citation type="submission" date="2021-01" db="EMBL/GenBank/DDBJ databases">
        <authorList>
            <person name="Corre E."/>
            <person name="Pelletier E."/>
            <person name="Niang G."/>
            <person name="Scheremetjew M."/>
            <person name="Finn R."/>
            <person name="Kale V."/>
            <person name="Holt S."/>
            <person name="Cochrane G."/>
            <person name="Meng A."/>
            <person name="Brown T."/>
            <person name="Cohen L."/>
        </authorList>
    </citation>
    <scope>NUCLEOTIDE SEQUENCE</scope>
    <source>
        <strain evidence="2">SL-175</strain>
    </source>
</reference>
<feature type="compositionally biased region" description="Low complexity" evidence="1">
    <location>
        <begin position="41"/>
        <end position="51"/>
    </location>
</feature>
<accession>A0A7S0XCD0</accession>
<protein>
    <submittedName>
        <fullName evidence="2">Uncharacterized protein</fullName>
    </submittedName>
</protein>
<dbReference type="EMBL" id="HBFC01028211">
    <property type="protein sequence ID" value="CAD8715674.1"/>
    <property type="molecule type" value="Transcribed_RNA"/>
</dbReference>
<feature type="region of interest" description="Disordered" evidence="1">
    <location>
        <begin position="1"/>
        <end position="51"/>
    </location>
</feature>
<dbReference type="AlphaFoldDB" id="A0A7S0XCD0"/>
<gene>
    <name evidence="2" type="ORF">MANT1106_LOCUS16896</name>
</gene>
<evidence type="ECO:0000313" key="2">
    <source>
        <dbReference type="EMBL" id="CAD8715674.1"/>
    </source>
</evidence>